<keyword evidence="2" id="KW-1185">Reference proteome</keyword>
<sequence>MNKKNEIERIIFEYNENNHILSTKQSLKDTEISTLLYQIKEINEFNNFEVEALNQVVSEGLYFIKIVQLKRLQEMNMEEIKRKNHEIENERYLFDQELSKPNSNKKIISDLEKEKIKVIKETQGKQEELSKEKINKLENFLKESQDKQLTLEETIENLEGYLKISENQVKIFLSGENF</sequence>
<accession>A0A814HYY9</accession>
<comment type="caution">
    <text evidence="1">The sequence shown here is derived from an EMBL/GenBank/DDBJ whole genome shotgun (WGS) entry which is preliminary data.</text>
</comment>
<protein>
    <submittedName>
        <fullName evidence="1">Uncharacterized protein</fullName>
    </submittedName>
</protein>
<dbReference type="AlphaFoldDB" id="A0A814HYY9"/>
<dbReference type="Proteomes" id="UP000663879">
    <property type="component" value="Unassembled WGS sequence"/>
</dbReference>
<name>A0A814HYY9_9BILA</name>
<evidence type="ECO:0000313" key="2">
    <source>
        <dbReference type="Proteomes" id="UP000663879"/>
    </source>
</evidence>
<reference evidence="1" key="1">
    <citation type="submission" date="2021-02" db="EMBL/GenBank/DDBJ databases">
        <authorList>
            <person name="Nowell W R."/>
        </authorList>
    </citation>
    <scope>NUCLEOTIDE SEQUENCE</scope>
    <source>
        <strain evidence="1">Ploen Becks lab</strain>
    </source>
</reference>
<organism evidence="1 2">
    <name type="scientific">Brachionus calyciflorus</name>
    <dbReference type="NCBI Taxonomy" id="104777"/>
    <lineage>
        <taxon>Eukaryota</taxon>
        <taxon>Metazoa</taxon>
        <taxon>Spiralia</taxon>
        <taxon>Gnathifera</taxon>
        <taxon>Rotifera</taxon>
        <taxon>Eurotatoria</taxon>
        <taxon>Monogononta</taxon>
        <taxon>Pseudotrocha</taxon>
        <taxon>Ploima</taxon>
        <taxon>Brachionidae</taxon>
        <taxon>Brachionus</taxon>
    </lineage>
</organism>
<evidence type="ECO:0000313" key="1">
    <source>
        <dbReference type="EMBL" id="CAF1016555.1"/>
    </source>
</evidence>
<gene>
    <name evidence="1" type="ORF">OXX778_LOCUS17159</name>
</gene>
<proteinExistence type="predicted"/>
<dbReference type="EMBL" id="CAJNOC010004295">
    <property type="protein sequence ID" value="CAF1016555.1"/>
    <property type="molecule type" value="Genomic_DNA"/>
</dbReference>